<proteinExistence type="predicted"/>
<reference evidence="1" key="1">
    <citation type="journal article" date="2014" name="Front. Microbiol.">
        <title>High frequency of phylogenetically diverse reductive dehalogenase-homologous genes in deep subseafloor sedimentary metagenomes.</title>
        <authorList>
            <person name="Kawai M."/>
            <person name="Futagami T."/>
            <person name="Toyoda A."/>
            <person name="Takaki Y."/>
            <person name="Nishi S."/>
            <person name="Hori S."/>
            <person name="Arai W."/>
            <person name="Tsubouchi T."/>
            <person name="Morono Y."/>
            <person name="Uchiyama I."/>
            <person name="Ito T."/>
            <person name="Fujiyama A."/>
            <person name="Inagaki F."/>
            <person name="Takami H."/>
        </authorList>
    </citation>
    <scope>NUCLEOTIDE SEQUENCE</scope>
    <source>
        <strain evidence="1">Expedition CK06-06</strain>
    </source>
</reference>
<evidence type="ECO:0000313" key="1">
    <source>
        <dbReference type="EMBL" id="GAG24247.1"/>
    </source>
</evidence>
<gene>
    <name evidence="1" type="ORF">S01H1_53450</name>
</gene>
<dbReference type="EMBL" id="BARS01034612">
    <property type="protein sequence ID" value="GAG24247.1"/>
    <property type="molecule type" value="Genomic_DNA"/>
</dbReference>
<name>X0WLY7_9ZZZZ</name>
<dbReference type="AlphaFoldDB" id="X0WLY7"/>
<organism evidence="1">
    <name type="scientific">marine sediment metagenome</name>
    <dbReference type="NCBI Taxonomy" id="412755"/>
    <lineage>
        <taxon>unclassified sequences</taxon>
        <taxon>metagenomes</taxon>
        <taxon>ecological metagenomes</taxon>
    </lineage>
</organism>
<feature type="non-terminal residue" evidence="1">
    <location>
        <position position="1"/>
    </location>
</feature>
<comment type="caution">
    <text evidence="1">The sequence shown here is derived from an EMBL/GenBank/DDBJ whole genome shotgun (WGS) entry which is preliminary data.</text>
</comment>
<feature type="non-terminal residue" evidence="1">
    <location>
        <position position="259"/>
    </location>
</feature>
<protein>
    <submittedName>
        <fullName evidence="1">Uncharacterized protein</fullName>
    </submittedName>
</protein>
<sequence length="259" mass="27533">GTTLDINGNLAIADTVIDLDGFAPTIRATSGPLSLKGSGLEFEGTRSSSDAEFFRDLAEGGSANNGIFLFSYNSAVAGARYGRLWVTTTGVFRVDPSISNRLSLDTGAQNYLTAFEGSSSGENREFRIYGWNTALAAPAYGFLQYDDSSDRFRLGVSSGDLELDDNVFVIGNVGIRQDVSWPASLSLTPMSIITAYPGGTDPMTPGLLRLRAARDGTVALVDNGGNVGIGTATPQKTLDILSTGDDHLRLTYDASNYWD</sequence>
<accession>X0WLY7</accession>